<comment type="caution">
    <text evidence="1">The sequence shown here is derived from an EMBL/GenBank/DDBJ whole genome shotgun (WGS) entry which is preliminary data.</text>
</comment>
<dbReference type="Proteomes" id="UP001189429">
    <property type="component" value="Unassembled WGS sequence"/>
</dbReference>
<keyword evidence="2" id="KW-1185">Reference proteome</keyword>
<evidence type="ECO:0000313" key="2">
    <source>
        <dbReference type="Proteomes" id="UP001189429"/>
    </source>
</evidence>
<name>A0ABN9T7X4_9DINO</name>
<proteinExistence type="predicted"/>
<protein>
    <recommendedName>
        <fullName evidence="3">DRBM domain-containing protein</fullName>
    </recommendedName>
</protein>
<organism evidence="1 2">
    <name type="scientific">Prorocentrum cordatum</name>
    <dbReference type="NCBI Taxonomy" id="2364126"/>
    <lineage>
        <taxon>Eukaryota</taxon>
        <taxon>Sar</taxon>
        <taxon>Alveolata</taxon>
        <taxon>Dinophyceae</taxon>
        <taxon>Prorocentrales</taxon>
        <taxon>Prorocentraceae</taxon>
        <taxon>Prorocentrum</taxon>
    </lineage>
</organism>
<dbReference type="EMBL" id="CAUYUJ010014438">
    <property type="protein sequence ID" value="CAK0841206.1"/>
    <property type="molecule type" value="Genomic_DNA"/>
</dbReference>
<gene>
    <name evidence="1" type="ORF">PCOR1329_LOCUS36475</name>
</gene>
<reference evidence="1" key="1">
    <citation type="submission" date="2023-10" db="EMBL/GenBank/DDBJ databases">
        <authorList>
            <person name="Chen Y."/>
            <person name="Shah S."/>
            <person name="Dougan E. K."/>
            <person name="Thang M."/>
            <person name="Chan C."/>
        </authorList>
    </citation>
    <scope>NUCLEOTIDE SEQUENCE [LARGE SCALE GENOMIC DNA]</scope>
</reference>
<evidence type="ECO:0008006" key="3">
    <source>
        <dbReference type="Google" id="ProtNLM"/>
    </source>
</evidence>
<evidence type="ECO:0000313" key="1">
    <source>
        <dbReference type="EMBL" id="CAK0841206.1"/>
    </source>
</evidence>
<accession>A0ABN9T7X4</accession>
<feature type="non-terminal residue" evidence="1">
    <location>
        <position position="624"/>
    </location>
</feature>
<sequence length="624" mass="68949">MRQAAATYDVRPHDGLAGTWWTQRAYCVAIELAETRAQPGHLIAEHTACIAYVAAVTEQLRNARARKQTVRQCLGHVSGTGSEFDVPRACGALPKIAGQEYGVRALKELVATPLVARGGGFSLTGLEQSAPCWCLGAGVCPPPAAAKRLASRLNETAFVLEDLMCLVMRFAHRAAPLWCLSCAEALAAQRPVTADTCKAIMLYLALVWGAFEGFCLEGLRGGHPGLEETAWVPLAEHAEAAERFMAWRVEKAPPARATPEQVQRVNAMDEERPWFRFVWKRFCVERAFRVTNPEGLPSDLVEEFLEQYEGGWTDPPVLATDREAADLTARIAGAAEWEWRQYCYKHTYGVRDPRFLPSEVAQRAIREFHPGFSKISSTGPKPAGVATNPRAALFDKVSEVLRRPPTKEELAYDQVQDKGKFVATVQVTEAARGGSGTASFRGEAARTSVLACRSAALAALRAFFPKAVEMFEGLAPERTKEAHEWRMKSVLNYGKPGDQAEFASGEKVEKRAGKAGDDASEGDQALAELRQLFQDDTTIRWQWLDWCRQKDMSGTTLQDRHAGAAREFLDTRKLLPPVQLATPQEVLKLNSLRFRKEFGPATTWLWAKFCSLSAYGDCSGMEPK</sequence>